<dbReference type="EMBL" id="JAWDKD010000003">
    <property type="protein sequence ID" value="MDV0446409.1"/>
    <property type="molecule type" value="Genomic_DNA"/>
</dbReference>
<keyword evidence="5" id="KW-0808">Transferase</keyword>
<dbReference type="AlphaFoldDB" id="A0AAE4SD54"/>
<keyword evidence="1" id="KW-0378">Hydrolase</keyword>
<dbReference type="GO" id="GO:0016891">
    <property type="term" value="F:RNA endonuclease activity producing 5'-phosphomonoesters, hydrolytic mechanism"/>
    <property type="evidence" value="ECO:0007669"/>
    <property type="project" value="TreeGrafter"/>
</dbReference>
<organism evidence="5 6">
    <name type="scientific">Methanolapillus africanus</name>
    <dbReference type="NCBI Taxonomy" id="3028297"/>
    <lineage>
        <taxon>Archaea</taxon>
        <taxon>Methanobacteriati</taxon>
        <taxon>Methanobacteriota</taxon>
        <taxon>Stenosarchaea group</taxon>
        <taxon>Methanomicrobia</taxon>
        <taxon>Methanosarcinales</taxon>
        <taxon>Methanosarcinaceae</taxon>
        <taxon>Methanolapillus</taxon>
    </lineage>
</organism>
<evidence type="ECO:0000256" key="2">
    <source>
        <dbReference type="ARBA" id="ARBA00022963"/>
    </source>
</evidence>
<dbReference type="EC" id="2.7.8.-" evidence="5"/>
<dbReference type="GO" id="GO:0016740">
    <property type="term" value="F:transferase activity"/>
    <property type="evidence" value="ECO:0007669"/>
    <property type="project" value="UniProtKB-KW"/>
</dbReference>
<keyword evidence="3" id="KW-0443">Lipid metabolism</keyword>
<accession>A0AAE4SD54</accession>
<dbReference type="Pfam" id="PF13091">
    <property type="entry name" value="PLDc_2"/>
    <property type="match status" value="2"/>
</dbReference>
<dbReference type="Proteomes" id="UP001271789">
    <property type="component" value="Unassembled WGS sequence"/>
</dbReference>
<evidence type="ECO:0000313" key="6">
    <source>
        <dbReference type="Proteomes" id="UP001271789"/>
    </source>
</evidence>
<dbReference type="PANTHER" id="PTHR43856:SF1">
    <property type="entry name" value="MITOCHONDRIAL CARDIOLIPIN HYDROLASE"/>
    <property type="match status" value="1"/>
</dbReference>
<name>A0AAE4SD54_9EURY</name>
<reference evidence="5" key="1">
    <citation type="submission" date="2023-06" db="EMBL/GenBank/DDBJ databases">
        <title>Genome sequence of Methanosarcinaceae archaeon Ag5.</title>
        <authorList>
            <person name="Protasov E."/>
            <person name="Platt K."/>
            <person name="Poehlein A."/>
            <person name="Daniel R."/>
            <person name="Brune A."/>
        </authorList>
    </citation>
    <scope>NUCLEOTIDE SEQUENCE</scope>
    <source>
        <strain evidence="5">Ag5</strain>
    </source>
</reference>
<keyword evidence="2" id="KW-0442">Lipid degradation</keyword>
<dbReference type="PANTHER" id="PTHR43856">
    <property type="entry name" value="CARDIOLIPIN HYDROLASE"/>
    <property type="match status" value="1"/>
</dbReference>
<comment type="caution">
    <text evidence="5">The sequence shown here is derived from an EMBL/GenBank/DDBJ whole genome shotgun (WGS) entry which is preliminary data.</text>
</comment>
<dbReference type="SUPFAM" id="SSF56024">
    <property type="entry name" value="Phospholipase D/nuclease"/>
    <property type="match status" value="2"/>
</dbReference>
<dbReference type="Gene3D" id="3.30.870.10">
    <property type="entry name" value="Endonuclease Chain A"/>
    <property type="match status" value="2"/>
</dbReference>
<evidence type="ECO:0000259" key="4">
    <source>
        <dbReference type="Pfam" id="PF13091"/>
    </source>
</evidence>
<evidence type="ECO:0000256" key="3">
    <source>
        <dbReference type="ARBA" id="ARBA00023098"/>
    </source>
</evidence>
<dbReference type="InterPro" id="IPR025202">
    <property type="entry name" value="PLD-like_dom"/>
</dbReference>
<dbReference type="GO" id="GO:0016042">
    <property type="term" value="P:lipid catabolic process"/>
    <property type="evidence" value="ECO:0007669"/>
    <property type="project" value="UniProtKB-KW"/>
</dbReference>
<feature type="domain" description="Phospholipase D-like" evidence="4">
    <location>
        <begin position="251"/>
        <end position="364"/>
    </location>
</feature>
<dbReference type="InterPro" id="IPR051406">
    <property type="entry name" value="PLD_domain"/>
</dbReference>
<protein>
    <submittedName>
        <fullName evidence="5">Cardiolipin synthase</fullName>
        <ecNumber evidence="5">2.7.8.-</ecNumber>
    </submittedName>
</protein>
<feature type="domain" description="Phospholipase D-like" evidence="4">
    <location>
        <begin position="64"/>
        <end position="200"/>
    </location>
</feature>
<evidence type="ECO:0000313" key="5">
    <source>
        <dbReference type="EMBL" id="MDV0446409.1"/>
    </source>
</evidence>
<dbReference type="RefSeq" id="WP_338098793.1">
    <property type="nucleotide sequence ID" value="NZ_JAWDKD010000003.1"/>
</dbReference>
<keyword evidence="6" id="KW-1185">Reference proteome</keyword>
<gene>
    <name evidence="5" type="ORF">MsAg5_02420</name>
</gene>
<proteinExistence type="predicted"/>
<sequence>MVTEIMPIIIDVEKENVNEKINNILMSVNSTSLDLSAFPSLTMESRNLFVTSTALNLDKSLADNAKEAKDIICVSSYLIEDGIFMDALLEASKRGVRVYLLTAREEELSVEKEDEFEDGTNKKEIIESHKKLLDKLAGKVLVRTSPHFHAKFALFDPKGSNPKGVFATCNFTKDAMSGKNIELALTMNDARDLQSFFTQFVEGFWNEAGHEMIRDDKTLHLISSSPFKEIDVQKITHPCTCKGKNTLRENLIRLIQSSQREIILSSWSFDKDHACMSEIKTAIQRGVHVKILCREKSFDSLMDLSLAGAELYNFSTRVHCKFIISDSVKSMIMTSNYSNLGLDSGFEVGILLNENETKQFKRLVENLISQRMGEFKSNIELQKIPAGNHKLIQFDPKIKIGFKEEPLQVEDRIEITNEKELDLSELRKIRDNDSNRDEFVKKSLPNDSKIKYKKIEGKITAIPKKFTDESVKVIDKKDGVVKVQSKNGQFFLVSNWDDYDKVIKFGTKIAYADQSFIDGIVQKQKDEDAKKENERNNQKKQK</sequence>
<evidence type="ECO:0000256" key="1">
    <source>
        <dbReference type="ARBA" id="ARBA00022801"/>
    </source>
</evidence>